<dbReference type="EMBL" id="BA000001">
    <property type="protein sequence ID" value="BAA29750.1"/>
    <property type="molecule type" value="Genomic_DNA"/>
</dbReference>
<dbReference type="KEGG" id="pho:PH0659"/>
<keyword evidence="1" id="KW-0472">Membrane</keyword>
<organism evidence="2 3">
    <name type="scientific">Pyrococcus horikoshii (strain ATCC 700860 / DSM 12428 / JCM 9974 / NBRC 100139 / OT-3)</name>
    <dbReference type="NCBI Taxonomy" id="70601"/>
    <lineage>
        <taxon>Archaea</taxon>
        <taxon>Methanobacteriati</taxon>
        <taxon>Methanobacteriota</taxon>
        <taxon>Thermococci</taxon>
        <taxon>Thermococcales</taxon>
        <taxon>Thermococcaceae</taxon>
        <taxon>Pyrococcus</taxon>
    </lineage>
</organism>
<feature type="transmembrane region" description="Helical" evidence="1">
    <location>
        <begin position="20"/>
        <end position="38"/>
    </location>
</feature>
<gene>
    <name evidence="2" type="ordered locus">PH0659</name>
</gene>
<evidence type="ECO:0000313" key="2">
    <source>
        <dbReference type="EMBL" id="BAA29750.1"/>
    </source>
</evidence>
<evidence type="ECO:0000313" key="3">
    <source>
        <dbReference type="Proteomes" id="UP000000752"/>
    </source>
</evidence>
<dbReference type="EnsemblBacteria" id="BAA29750">
    <property type="protein sequence ID" value="BAA29750"/>
    <property type="gene ID" value="BAA29750"/>
</dbReference>
<keyword evidence="1" id="KW-1133">Transmembrane helix</keyword>
<proteinExistence type="predicted"/>
<keyword evidence="3" id="KW-1185">Reference proteome</keyword>
<evidence type="ECO:0000256" key="1">
    <source>
        <dbReference type="SAM" id="Phobius"/>
    </source>
</evidence>
<dbReference type="AlphaFoldDB" id="O58392"/>
<dbReference type="PIR" id="D71111">
    <property type="entry name" value="D71111"/>
</dbReference>
<accession>O58392</accession>
<sequence>MLTSLLSSIPFSTSSSPLSVISTFLITFSSSSAIFLLFNSLTEIIFSISSTETSPLDKTSKAISIALFSAFLPFSDNLRVRPSLVLLTSAHPSFLSTPTMAFSSSSLKTSFRSFNVTFPFSLRIFNALISGSPISIYLFPVSVNFIILLLSSCTFASP</sequence>
<reference evidence="2 3" key="1">
    <citation type="journal article" date="1998" name="DNA Res.">
        <title>Complete sequence and gene organization of the genome of a hyper-thermophilic archaebacterium, Pyrococcus horikoshii OT3.</title>
        <authorList>
            <person name="Kawarabayasi Y."/>
            <person name="Sawada M."/>
            <person name="Horikawa H."/>
            <person name="Haikawa Y."/>
            <person name="Hino Y."/>
            <person name="Yamamoto S."/>
            <person name="Sekine M."/>
            <person name="Baba S."/>
            <person name="Kosugi H."/>
            <person name="Hosoyama A."/>
            <person name="Nagai Y."/>
            <person name="Sakai M."/>
            <person name="Ogura K."/>
            <person name="Otuka R."/>
            <person name="Nakazawa H."/>
            <person name="Takamiya M."/>
            <person name="Ohfuku Y."/>
            <person name="Funahashi T."/>
            <person name="Tanaka T."/>
            <person name="Kudoh Y."/>
            <person name="Yamazaki J."/>
            <person name="Kushida N."/>
            <person name="Oguchi A."/>
            <person name="Aoki K."/>
            <person name="Nakamura Y."/>
            <person name="Robb T.F."/>
            <person name="Horikoshi K."/>
            <person name="Masuchi Y."/>
            <person name="Shizuya H."/>
            <person name="Kikuchi H."/>
        </authorList>
    </citation>
    <scope>NUCLEOTIDE SEQUENCE [LARGE SCALE GENOMIC DNA]</scope>
    <source>
        <strain evidence="3">ATCC 700860 / DSM 12428 / JCM 9974 / NBRC 100139 / OT-3</strain>
    </source>
</reference>
<keyword evidence="1" id="KW-0812">Transmembrane</keyword>
<name>O58392_PYRHO</name>
<protein>
    <submittedName>
        <fullName evidence="2">Uncharacterized protein</fullName>
    </submittedName>
</protein>
<feature type="transmembrane region" description="Helical" evidence="1">
    <location>
        <begin position="136"/>
        <end position="157"/>
    </location>
</feature>
<dbReference type="Proteomes" id="UP000000752">
    <property type="component" value="Chromosome"/>
</dbReference>